<reference evidence="2" key="1">
    <citation type="submission" date="2021-01" db="EMBL/GenBank/DDBJ databases">
        <authorList>
            <person name="Corre E."/>
            <person name="Pelletier E."/>
            <person name="Niang G."/>
            <person name="Scheremetjew M."/>
            <person name="Finn R."/>
            <person name="Kale V."/>
            <person name="Holt S."/>
            <person name="Cochrane G."/>
            <person name="Meng A."/>
            <person name="Brown T."/>
            <person name="Cohen L."/>
        </authorList>
    </citation>
    <scope>NUCLEOTIDE SEQUENCE</scope>
    <source>
        <strain evidence="2">CCMP3278</strain>
    </source>
</reference>
<feature type="region of interest" description="Disordered" evidence="1">
    <location>
        <begin position="36"/>
        <end position="55"/>
    </location>
</feature>
<gene>
    <name evidence="2" type="ORF">TOLI1172_LOCUS156</name>
</gene>
<feature type="compositionally biased region" description="Basic and acidic residues" evidence="1">
    <location>
        <begin position="11"/>
        <end position="29"/>
    </location>
</feature>
<dbReference type="AlphaFoldDB" id="A0A7S1EPQ6"/>
<accession>A0A7S1EPQ6</accession>
<evidence type="ECO:0000256" key="1">
    <source>
        <dbReference type="SAM" id="MobiDB-lite"/>
    </source>
</evidence>
<protein>
    <submittedName>
        <fullName evidence="2">Uncharacterized protein</fullName>
    </submittedName>
</protein>
<organism evidence="2">
    <name type="scientific">Timspurckia oligopyrenoides</name>
    <dbReference type="NCBI Taxonomy" id="708627"/>
    <lineage>
        <taxon>Eukaryota</taxon>
        <taxon>Rhodophyta</taxon>
        <taxon>Bangiophyceae</taxon>
        <taxon>Porphyridiales</taxon>
        <taxon>Porphyridiaceae</taxon>
        <taxon>Timspurckia</taxon>
    </lineage>
</organism>
<feature type="region of interest" description="Disordered" evidence="1">
    <location>
        <begin position="1"/>
        <end position="29"/>
    </location>
</feature>
<dbReference type="EMBL" id="HBFP01000213">
    <property type="protein sequence ID" value="CAD8815768.1"/>
    <property type="molecule type" value="Transcribed_RNA"/>
</dbReference>
<evidence type="ECO:0000313" key="2">
    <source>
        <dbReference type="EMBL" id="CAD8815768.1"/>
    </source>
</evidence>
<name>A0A7S1EPQ6_9RHOD</name>
<sequence length="117" mass="13348">MNTLNVNTMDEIERSLSEREGNQWTGRTRERIPVKLQSQRRRSHAPSPRFRAFDSDPVMVGDRIGFEIRGSEKDTTKQNFSQSLCNSKARKMMMRRSAISITNCSVACSKPLSPQAN</sequence>
<proteinExistence type="predicted"/>